<accession>A0AAN9L9H7</accession>
<organism evidence="2 3">
    <name type="scientific">Canavalia gladiata</name>
    <name type="common">Sword bean</name>
    <name type="synonym">Dolichos gladiatus</name>
    <dbReference type="NCBI Taxonomy" id="3824"/>
    <lineage>
        <taxon>Eukaryota</taxon>
        <taxon>Viridiplantae</taxon>
        <taxon>Streptophyta</taxon>
        <taxon>Embryophyta</taxon>
        <taxon>Tracheophyta</taxon>
        <taxon>Spermatophyta</taxon>
        <taxon>Magnoliopsida</taxon>
        <taxon>eudicotyledons</taxon>
        <taxon>Gunneridae</taxon>
        <taxon>Pentapetalae</taxon>
        <taxon>rosids</taxon>
        <taxon>fabids</taxon>
        <taxon>Fabales</taxon>
        <taxon>Fabaceae</taxon>
        <taxon>Papilionoideae</taxon>
        <taxon>50 kb inversion clade</taxon>
        <taxon>NPAAA clade</taxon>
        <taxon>indigoferoid/millettioid clade</taxon>
        <taxon>Phaseoleae</taxon>
        <taxon>Canavalia</taxon>
    </lineage>
</organism>
<reference evidence="2 3" key="1">
    <citation type="submission" date="2024-01" db="EMBL/GenBank/DDBJ databases">
        <title>The genomes of 5 underutilized Papilionoideae crops provide insights into root nodulation and disease resistanc.</title>
        <authorList>
            <person name="Jiang F."/>
        </authorList>
    </citation>
    <scope>NUCLEOTIDE SEQUENCE [LARGE SCALE GENOMIC DNA]</scope>
    <source>
        <strain evidence="2">LVBAO_FW01</strain>
        <tissue evidence="2">Leaves</tissue>
    </source>
</reference>
<proteinExistence type="predicted"/>
<protein>
    <submittedName>
        <fullName evidence="2">Uncharacterized protein</fullName>
    </submittedName>
</protein>
<dbReference type="AlphaFoldDB" id="A0AAN9L9H7"/>
<keyword evidence="3" id="KW-1185">Reference proteome</keyword>
<name>A0AAN9L9H7_CANGL</name>
<evidence type="ECO:0000256" key="1">
    <source>
        <dbReference type="SAM" id="Phobius"/>
    </source>
</evidence>
<evidence type="ECO:0000313" key="2">
    <source>
        <dbReference type="EMBL" id="KAK7329198.1"/>
    </source>
</evidence>
<sequence>MLKEPFGRNMDTLQMGCIPQTDRMLLDFPFGRITINFLQKIVITKDDLPGLICYKLASFAGFSRQVVLWLCLTFFFSCETLITFSYALGKHPCIAWSSLIWLAFQRLAK</sequence>
<keyword evidence="1" id="KW-0812">Transmembrane</keyword>
<dbReference type="Proteomes" id="UP001367508">
    <property type="component" value="Unassembled WGS sequence"/>
</dbReference>
<evidence type="ECO:0000313" key="3">
    <source>
        <dbReference type="Proteomes" id="UP001367508"/>
    </source>
</evidence>
<gene>
    <name evidence="2" type="ORF">VNO77_23348</name>
</gene>
<keyword evidence="1" id="KW-1133">Transmembrane helix</keyword>
<comment type="caution">
    <text evidence="2">The sequence shown here is derived from an EMBL/GenBank/DDBJ whole genome shotgun (WGS) entry which is preliminary data.</text>
</comment>
<dbReference type="EMBL" id="JAYMYQ010000005">
    <property type="protein sequence ID" value="KAK7329198.1"/>
    <property type="molecule type" value="Genomic_DNA"/>
</dbReference>
<feature type="transmembrane region" description="Helical" evidence="1">
    <location>
        <begin position="66"/>
        <end position="88"/>
    </location>
</feature>
<keyword evidence="1" id="KW-0472">Membrane</keyword>